<dbReference type="InterPro" id="IPR037143">
    <property type="entry name" value="4-PPantetheinyl_Trfase_dom_sf"/>
</dbReference>
<evidence type="ECO:0000256" key="3">
    <source>
        <dbReference type="SAM" id="MobiDB-lite"/>
    </source>
</evidence>
<dbReference type="PANTHER" id="PTHR12215">
    <property type="entry name" value="PHOSPHOPANTETHEINE TRANSFERASE"/>
    <property type="match status" value="1"/>
</dbReference>
<sequence length="251" mass="28098">MPLITDPAAPRRPEDPSGPAPRCEVWWARPADQHEGLLSLLQDVELERRSAYRRPEDRARFTVGAALIRLTAARLLDCDPVDLRIVRDCPDCRLPHGRPRVEHRDLELAVSHSADLVMIGLSTSAPMGVDVEKIDPAKSRKLARRVLSVTELAKFQTLTDDERTRMFFQAWTRKEAVLKSTGDGLRMPMNAVDFDEQGRLLAYPGRPDLAGNACVIDLTPRAEGYRAALAILRPPPAEVVHYDAQGLLRSW</sequence>
<keyword evidence="2 5" id="KW-0808">Transferase</keyword>
<dbReference type="EMBL" id="BMQJ01000016">
    <property type="protein sequence ID" value="GGQ19311.1"/>
    <property type="molecule type" value="Genomic_DNA"/>
</dbReference>
<organism evidence="5 6">
    <name type="scientific">Streptosporangium pseudovulgare</name>
    <dbReference type="NCBI Taxonomy" id="35765"/>
    <lineage>
        <taxon>Bacteria</taxon>
        <taxon>Bacillati</taxon>
        <taxon>Actinomycetota</taxon>
        <taxon>Actinomycetes</taxon>
        <taxon>Streptosporangiales</taxon>
        <taxon>Streptosporangiaceae</taxon>
        <taxon>Streptosporangium</taxon>
    </lineage>
</organism>
<dbReference type="RefSeq" id="WP_189249543.1">
    <property type="nucleotide sequence ID" value="NZ_BMQJ01000016.1"/>
</dbReference>
<accession>A0ABQ2RAG9</accession>
<evidence type="ECO:0000259" key="4">
    <source>
        <dbReference type="Pfam" id="PF01648"/>
    </source>
</evidence>
<evidence type="ECO:0000313" key="5">
    <source>
        <dbReference type="EMBL" id="GGQ19311.1"/>
    </source>
</evidence>
<feature type="domain" description="4'-phosphopantetheinyl transferase" evidence="4">
    <location>
        <begin position="126"/>
        <end position="197"/>
    </location>
</feature>
<protein>
    <submittedName>
        <fullName evidence="5">4'-phosphopantetheinyl transferase</fullName>
    </submittedName>
</protein>
<dbReference type="SUPFAM" id="SSF56214">
    <property type="entry name" value="4'-phosphopantetheinyl transferase"/>
    <property type="match status" value="2"/>
</dbReference>
<dbReference type="PANTHER" id="PTHR12215:SF10">
    <property type="entry name" value="L-AMINOADIPATE-SEMIALDEHYDE DEHYDROGENASE-PHOSPHOPANTETHEINYL TRANSFERASE"/>
    <property type="match status" value="1"/>
</dbReference>
<dbReference type="InterPro" id="IPR050559">
    <property type="entry name" value="P-Pant_transferase_sf"/>
</dbReference>
<evidence type="ECO:0000313" key="6">
    <source>
        <dbReference type="Proteomes" id="UP000611554"/>
    </source>
</evidence>
<dbReference type="InterPro" id="IPR008278">
    <property type="entry name" value="4-PPantetheinyl_Trfase_dom"/>
</dbReference>
<gene>
    <name evidence="5" type="ORF">GCM10010140_57020</name>
</gene>
<proteinExistence type="inferred from homology"/>
<comment type="similarity">
    <text evidence="1">Belongs to the P-Pant transferase superfamily. Gsp/Sfp/HetI/AcpT family.</text>
</comment>
<feature type="region of interest" description="Disordered" evidence="3">
    <location>
        <begin position="1"/>
        <end position="20"/>
    </location>
</feature>
<dbReference type="GO" id="GO:0016740">
    <property type="term" value="F:transferase activity"/>
    <property type="evidence" value="ECO:0007669"/>
    <property type="project" value="UniProtKB-KW"/>
</dbReference>
<evidence type="ECO:0000256" key="2">
    <source>
        <dbReference type="ARBA" id="ARBA00022679"/>
    </source>
</evidence>
<keyword evidence="6" id="KW-1185">Reference proteome</keyword>
<evidence type="ECO:0000256" key="1">
    <source>
        <dbReference type="ARBA" id="ARBA00010990"/>
    </source>
</evidence>
<dbReference type="Proteomes" id="UP000611554">
    <property type="component" value="Unassembled WGS sequence"/>
</dbReference>
<name>A0ABQ2RAG9_9ACTN</name>
<reference evidence="6" key="1">
    <citation type="journal article" date="2019" name="Int. J. Syst. Evol. Microbiol.">
        <title>The Global Catalogue of Microorganisms (GCM) 10K type strain sequencing project: providing services to taxonomists for standard genome sequencing and annotation.</title>
        <authorList>
            <consortium name="The Broad Institute Genomics Platform"/>
            <consortium name="The Broad Institute Genome Sequencing Center for Infectious Disease"/>
            <person name="Wu L."/>
            <person name="Ma J."/>
        </authorList>
    </citation>
    <scope>NUCLEOTIDE SEQUENCE [LARGE SCALE GENOMIC DNA]</scope>
    <source>
        <strain evidence="6">JCM 3115</strain>
    </source>
</reference>
<dbReference type="Pfam" id="PF01648">
    <property type="entry name" value="ACPS"/>
    <property type="match status" value="1"/>
</dbReference>
<comment type="caution">
    <text evidence="5">The sequence shown here is derived from an EMBL/GenBank/DDBJ whole genome shotgun (WGS) entry which is preliminary data.</text>
</comment>
<dbReference type="Gene3D" id="3.90.470.20">
    <property type="entry name" value="4'-phosphopantetheinyl transferase domain"/>
    <property type="match status" value="2"/>
</dbReference>